<dbReference type="GO" id="GO:0006400">
    <property type="term" value="P:tRNA modification"/>
    <property type="evidence" value="ECO:0007669"/>
    <property type="project" value="UniProtKB-UniRule"/>
</dbReference>
<dbReference type="PANTHER" id="PTHR43464">
    <property type="entry name" value="METHYLTRANSFERASE"/>
    <property type="match status" value="1"/>
</dbReference>
<keyword evidence="1 4" id="KW-0489">Methyltransferase</keyword>
<dbReference type="HAMAP" id="MF_02057">
    <property type="entry name" value="tRNA_methyltr_CmoM"/>
    <property type="match status" value="1"/>
</dbReference>
<evidence type="ECO:0000259" key="5">
    <source>
        <dbReference type="Pfam" id="PF08241"/>
    </source>
</evidence>
<dbReference type="InterPro" id="IPR029063">
    <property type="entry name" value="SAM-dependent_MTases_sf"/>
</dbReference>
<dbReference type="GO" id="GO:0008757">
    <property type="term" value="F:S-adenosylmethionine-dependent methyltransferase activity"/>
    <property type="evidence" value="ECO:0007669"/>
    <property type="project" value="InterPro"/>
</dbReference>
<name>A0A2T4CNA5_9GAMM</name>
<dbReference type="InterPro" id="IPR013216">
    <property type="entry name" value="Methyltransf_11"/>
</dbReference>
<dbReference type="EC" id="2.1.1.-" evidence="4"/>
<comment type="similarity">
    <text evidence="4">Belongs to the class I-like SAM-binding methyltransferase superfamily. CmoM family.</text>
</comment>
<keyword evidence="3 4" id="KW-0949">S-adenosyl-L-methionine</keyword>
<keyword evidence="4" id="KW-0819">tRNA processing</keyword>
<dbReference type="EMBL" id="PYVS01000022">
    <property type="protein sequence ID" value="PTB83035.1"/>
    <property type="molecule type" value="Genomic_DNA"/>
</dbReference>
<comment type="function">
    <text evidence="4">Catalyzes the methylation of 5-carboxymethoxyuridine (cmo5U) to form 5-methoxycarbonylmethoxyuridine (mcmo5U) at position 34 in tRNAs.</text>
</comment>
<dbReference type="Proteomes" id="UP000243022">
    <property type="component" value="Unassembled WGS sequence"/>
</dbReference>
<dbReference type="AlphaFoldDB" id="A0A2T4CNA5"/>
<dbReference type="GO" id="GO:0032259">
    <property type="term" value="P:methylation"/>
    <property type="evidence" value="ECO:0007669"/>
    <property type="project" value="UniProtKB-KW"/>
</dbReference>
<dbReference type="CDD" id="cd02440">
    <property type="entry name" value="AdoMet_MTases"/>
    <property type="match status" value="1"/>
</dbReference>
<evidence type="ECO:0000256" key="4">
    <source>
        <dbReference type="HAMAP-Rule" id="MF_02057"/>
    </source>
</evidence>
<accession>A0A2T4CNA5</accession>
<dbReference type="SUPFAM" id="SSF53335">
    <property type="entry name" value="S-adenosyl-L-methionine-dependent methyltransferases"/>
    <property type="match status" value="1"/>
</dbReference>
<evidence type="ECO:0000256" key="2">
    <source>
        <dbReference type="ARBA" id="ARBA00022679"/>
    </source>
</evidence>
<evidence type="ECO:0000256" key="1">
    <source>
        <dbReference type="ARBA" id="ARBA00022603"/>
    </source>
</evidence>
<dbReference type="GO" id="GO:0097697">
    <property type="term" value="F:tRNA (5-carboxymethoxyuridine(34)-5-O)-methyltransferase activity"/>
    <property type="evidence" value="ECO:0007669"/>
    <property type="project" value="UniProtKB-UniRule"/>
</dbReference>
<proteinExistence type="inferred from homology"/>
<sequence length="254" mass="29230">MSERDQSFATMTGKFQRNIYATTKGRLRLAVLKRDLASFHEASPLRILDIGGGLGQLSAWFIAAGHQVTHTDIAAEMVAEARALHQQQGLLAHRYEVAALQDLPQRLQSERYDLVLCHAVLEWMADPEQALHVIKGLLAPNGQLSLMFYNRNAKYFANAIYGNFDYVQSNLKVKKTVRLSPQQPLDPNQVERWIQDQNGLVTSKTGVRVIHDYLRNPKDAEQFDQLLEIEFRFNQEPPFRDLGRYLHWLIRFDE</sequence>
<comment type="caution">
    <text evidence="6">The sequence shown here is derived from an EMBL/GenBank/DDBJ whole genome shotgun (WGS) entry which is preliminary data.</text>
</comment>
<organism evidence="6 7">
    <name type="scientific">Pseudidiomarina aestuarii</name>
    <dbReference type="NCBI Taxonomy" id="624146"/>
    <lineage>
        <taxon>Bacteria</taxon>
        <taxon>Pseudomonadati</taxon>
        <taxon>Pseudomonadota</taxon>
        <taxon>Gammaproteobacteria</taxon>
        <taxon>Alteromonadales</taxon>
        <taxon>Idiomarinaceae</taxon>
        <taxon>Pseudidiomarina</taxon>
    </lineage>
</organism>
<gene>
    <name evidence="4" type="primary">cmoM</name>
    <name evidence="6" type="ORF">C9986_01625</name>
</gene>
<dbReference type="Pfam" id="PF08241">
    <property type="entry name" value="Methyltransf_11"/>
    <property type="match status" value="1"/>
</dbReference>
<dbReference type="InterPro" id="IPR033664">
    <property type="entry name" value="Cmo5U_methylTrfase"/>
</dbReference>
<evidence type="ECO:0000313" key="7">
    <source>
        <dbReference type="Proteomes" id="UP000243022"/>
    </source>
</evidence>
<reference evidence="6 7" key="1">
    <citation type="submission" date="2018-03" db="EMBL/GenBank/DDBJ databases">
        <title>Cross-interface Injection: A General Nanoliter Liquid Handling Method Applied to Single Cells Genome Amplification Automated Nanoliter Liquid Handling Applied to Single Cell Multiple Displacement Amplification.</title>
        <authorList>
            <person name="Yun J."/>
            <person name="Xu P."/>
            <person name="Xu J."/>
            <person name="Dai X."/>
            <person name="Wang Y."/>
            <person name="Zheng X."/>
            <person name="Cao C."/>
            <person name="Yi Q."/>
            <person name="Zhu Y."/>
            <person name="Wang L."/>
            <person name="Dong Z."/>
            <person name="Huang Y."/>
            <person name="Huang L."/>
            <person name="Du W."/>
        </authorList>
    </citation>
    <scope>NUCLEOTIDE SEQUENCE [LARGE SCALE GENOMIC DNA]</scope>
    <source>
        <strain evidence="6 7">Z-E1-2</strain>
    </source>
</reference>
<evidence type="ECO:0000256" key="3">
    <source>
        <dbReference type="ARBA" id="ARBA00022691"/>
    </source>
</evidence>
<feature type="binding site" evidence="4">
    <location>
        <position position="118"/>
    </location>
    <ligand>
        <name>S-adenosyl-L-methionine</name>
        <dbReference type="ChEBI" id="CHEBI:59789"/>
    </ligand>
</feature>
<comment type="caution">
    <text evidence="4">Lacks conserved residue(s) required for the propagation of feature annotation.</text>
</comment>
<protein>
    <recommendedName>
        <fullName evidence="4">tRNA 5-carboxymethoxyuridine methyltransferase</fullName>
        <ecNumber evidence="4">2.1.1.-</ecNumber>
    </recommendedName>
    <alternativeName>
        <fullName evidence="4">cmo5U methyltransferase</fullName>
    </alternativeName>
</protein>
<feature type="binding site" evidence="4">
    <location>
        <begin position="51"/>
        <end position="52"/>
    </location>
    <ligand>
        <name>S-adenosyl-L-methionine</name>
        <dbReference type="ChEBI" id="CHEBI:59789"/>
    </ligand>
</feature>
<feature type="binding site" evidence="4">
    <location>
        <position position="28"/>
    </location>
    <ligand>
        <name>S-adenosyl-L-methionine</name>
        <dbReference type="ChEBI" id="CHEBI:59789"/>
    </ligand>
</feature>
<comment type="catalytic activity">
    <reaction evidence="4">
        <text>5-carboxymethoxyuridine(34) in tRNA + S-adenosyl-L-methionine = 5-methoxycarbonylmethoxyuridine(34) in tRNA + S-adenosyl-L-homocysteine</text>
        <dbReference type="Rhea" id="RHEA:54080"/>
        <dbReference type="Rhea" id="RHEA-COMP:13383"/>
        <dbReference type="Rhea" id="RHEA-COMP:13781"/>
        <dbReference type="ChEBI" id="CHEBI:57856"/>
        <dbReference type="ChEBI" id="CHEBI:59789"/>
        <dbReference type="ChEBI" id="CHEBI:136879"/>
        <dbReference type="ChEBI" id="CHEBI:138053"/>
    </reaction>
</comment>
<dbReference type="Gene3D" id="3.40.50.150">
    <property type="entry name" value="Vaccinia Virus protein VP39"/>
    <property type="match status" value="1"/>
</dbReference>
<evidence type="ECO:0000313" key="6">
    <source>
        <dbReference type="EMBL" id="PTB83035.1"/>
    </source>
</evidence>
<keyword evidence="2 4" id="KW-0808">Transferase</keyword>
<feature type="domain" description="Methyltransferase type 11" evidence="5">
    <location>
        <begin position="48"/>
        <end position="145"/>
    </location>
</feature>
<dbReference type="PANTHER" id="PTHR43464:SF19">
    <property type="entry name" value="UBIQUINONE BIOSYNTHESIS O-METHYLTRANSFERASE, MITOCHONDRIAL"/>
    <property type="match status" value="1"/>
</dbReference>
<feature type="binding site" evidence="4">
    <location>
        <position position="72"/>
    </location>
    <ligand>
        <name>S-adenosyl-L-methionine</name>
        <dbReference type="ChEBI" id="CHEBI:59789"/>
    </ligand>
</feature>